<evidence type="ECO:0000313" key="4">
    <source>
        <dbReference type="EMBL" id="KAH0819949.1"/>
    </source>
</evidence>
<dbReference type="PANTHER" id="PTHR10660">
    <property type="entry name" value="PROTEASOME REGULATOR PA28"/>
    <property type="match status" value="1"/>
</dbReference>
<comment type="similarity">
    <text evidence="1">Belongs to the PA28 family.</text>
</comment>
<reference evidence="4" key="2">
    <citation type="submission" date="2021-08" db="EMBL/GenBank/DDBJ databases">
        <authorList>
            <person name="Eriksson T."/>
        </authorList>
    </citation>
    <scope>NUCLEOTIDE SEQUENCE</scope>
    <source>
        <strain evidence="4">Stoneville</strain>
        <tissue evidence="4">Whole head</tissue>
    </source>
</reference>
<reference evidence="4" key="1">
    <citation type="journal article" date="2020" name="J Insects Food Feed">
        <title>The yellow mealworm (Tenebrio molitor) genome: a resource for the emerging insects as food and feed industry.</title>
        <authorList>
            <person name="Eriksson T."/>
            <person name="Andere A."/>
            <person name="Kelstrup H."/>
            <person name="Emery V."/>
            <person name="Picard C."/>
        </authorList>
    </citation>
    <scope>NUCLEOTIDE SEQUENCE</scope>
    <source>
        <strain evidence="4">Stoneville</strain>
        <tissue evidence="4">Whole head</tissue>
    </source>
</reference>
<dbReference type="AlphaFoldDB" id="A0A8J6HSM9"/>
<evidence type="ECO:0000256" key="1">
    <source>
        <dbReference type="ARBA" id="ARBA00005883"/>
    </source>
</evidence>
<dbReference type="InterPro" id="IPR009077">
    <property type="entry name" value="Proteasome_activ_PA28"/>
</dbReference>
<feature type="domain" description="Proteasome activator PA28 C-terminal" evidence="3">
    <location>
        <begin position="1"/>
        <end position="57"/>
    </location>
</feature>
<dbReference type="Proteomes" id="UP000719412">
    <property type="component" value="Unassembled WGS sequence"/>
</dbReference>
<dbReference type="SUPFAM" id="SSF47216">
    <property type="entry name" value="Proteasome activator"/>
    <property type="match status" value="1"/>
</dbReference>
<dbReference type="GO" id="GO:0008537">
    <property type="term" value="C:proteasome activator complex"/>
    <property type="evidence" value="ECO:0007669"/>
    <property type="project" value="InterPro"/>
</dbReference>
<dbReference type="Gene3D" id="1.20.120.180">
    <property type="entry name" value="Proteasome activator pa28, C-terminal domain"/>
    <property type="match status" value="1"/>
</dbReference>
<dbReference type="GO" id="GO:0005654">
    <property type="term" value="C:nucleoplasm"/>
    <property type="evidence" value="ECO:0007669"/>
    <property type="project" value="TreeGrafter"/>
</dbReference>
<dbReference type="GO" id="GO:0061136">
    <property type="term" value="P:regulation of proteasomal protein catabolic process"/>
    <property type="evidence" value="ECO:0007669"/>
    <property type="project" value="TreeGrafter"/>
</dbReference>
<dbReference type="PANTHER" id="PTHR10660:SF2">
    <property type="entry name" value="LD45860P"/>
    <property type="match status" value="1"/>
</dbReference>
<dbReference type="GO" id="GO:0061133">
    <property type="term" value="F:endopeptidase activator activity"/>
    <property type="evidence" value="ECO:0007669"/>
    <property type="project" value="TreeGrafter"/>
</dbReference>
<keyword evidence="2" id="KW-0647">Proteasome</keyword>
<evidence type="ECO:0000313" key="5">
    <source>
        <dbReference type="Proteomes" id="UP000719412"/>
    </source>
</evidence>
<dbReference type="Pfam" id="PF02252">
    <property type="entry name" value="PA28_C"/>
    <property type="match status" value="1"/>
</dbReference>
<dbReference type="GO" id="GO:2000045">
    <property type="term" value="P:regulation of G1/S transition of mitotic cell cycle"/>
    <property type="evidence" value="ECO:0007669"/>
    <property type="project" value="TreeGrafter"/>
</dbReference>
<gene>
    <name evidence="4" type="ORF">GEV33_002842</name>
</gene>
<dbReference type="InterPro" id="IPR003186">
    <property type="entry name" value="PA28_C"/>
</dbReference>
<name>A0A8J6HSM9_TENMO</name>
<dbReference type="InterPro" id="IPR036252">
    <property type="entry name" value="Proteasome_activ_sf"/>
</dbReference>
<organism evidence="4 5">
    <name type="scientific">Tenebrio molitor</name>
    <name type="common">Yellow mealworm beetle</name>
    <dbReference type="NCBI Taxonomy" id="7067"/>
    <lineage>
        <taxon>Eukaryota</taxon>
        <taxon>Metazoa</taxon>
        <taxon>Ecdysozoa</taxon>
        <taxon>Arthropoda</taxon>
        <taxon>Hexapoda</taxon>
        <taxon>Insecta</taxon>
        <taxon>Pterygota</taxon>
        <taxon>Neoptera</taxon>
        <taxon>Endopterygota</taxon>
        <taxon>Coleoptera</taxon>
        <taxon>Polyphaga</taxon>
        <taxon>Cucujiformia</taxon>
        <taxon>Tenebrionidae</taxon>
        <taxon>Tenebrio</taxon>
    </lineage>
</organism>
<proteinExistence type="inferred from homology"/>
<comment type="caution">
    <text evidence="4">The sequence shown here is derived from an EMBL/GenBank/DDBJ whole genome shotgun (WGS) entry which is preliminary data.</text>
</comment>
<dbReference type="GO" id="GO:0005737">
    <property type="term" value="C:cytoplasm"/>
    <property type="evidence" value="ECO:0007669"/>
    <property type="project" value="TreeGrafter"/>
</dbReference>
<keyword evidence="5" id="KW-1185">Reference proteome</keyword>
<evidence type="ECO:0000256" key="2">
    <source>
        <dbReference type="ARBA" id="ARBA00022942"/>
    </source>
</evidence>
<protein>
    <recommendedName>
        <fullName evidence="3">Proteasome activator PA28 C-terminal domain-containing protein</fullName>
    </recommendedName>
</protein>
<dbReference type="InterPro" id="IPR036997">
    <property type="entry name" value="PA28_C_sf"/>
</dbReference>
<dbReference type="EMBL" id="JABDTM020013214">
    <property type="protein sequence ID" value="KAH0819949.1"/>
    <property type="molecule type" value="Genomic_DNA"/>
</dbReference>
<accession>A0A8J6HSM9</accession>
<sequence>MIKYPDVEDFKRAVQELDEKEYLSFCLVMSEIRNQYCALHDVLLKNIDKLKKPRSNQPPESLY</sequence>
<evidence type="ECO:0000259" key="3">
    <source>
        <dbReference type="Pfam" id="PF02252"/>
    </source>
</evidence>